<evidence type="ECO:0000256" key="1">
    <source>
        <dbReference type="SAM" id="MobiDB-lite"/>
    </source>
</evidence>
<reference evidence="2 3" key="1">
    <citation type="submission" date="2021-03" db="EMBL/GenBank/DDBJ databases">
        <title>Glycomyces sp. nov., a novel actinomycete isolated from soil.</title>
        <authorList>
            <person name="Yang X."/>
            <person name="Xu X."/>
        </authorList>
    </citation>
    <scope>NUCLEOTIDE SEQUENCE [LARGE SCALE GENOMIC DNA]</scope>
    <source>
        <strain evidence="2 3">NEAU-S30</strain>
    </source>
</reference>
<evidence type="ECO:0008006" key="4">
    <source>
        <dbReference type="Google" id="ProtNLM"/>
    </source>
</evidence>
<feature type="compositionally biased region" description="Basic and acidic residues" evidence="1">
    <location>
        <begin position="34"/>
        <end position="54"/>
    </location>
</feature>
<accession>A0ABS3U2K2</accession>
<gene>
    <name evidence="2" type="ORF">J5V16_09205</name>
</gene>
<protein>
    <recommendedName>
        <fullName evidence="4">DUF5709 domain-containing protein</fullName>
    </recommendedName>
</protein>
<sequence>MTDQDQGYAQGDDEPFGFVDDDEEEGEELEEDILGSRDYAEADRYGMTQEEQRRGTPLNMELAAEEREVWEDDGGPGPGDPVPDEPAEPRDLEGSEPAAEDEPPRG</sequence>
<dbReference type="EMBL" id="JAGFNP010000004">
    <property type="protein sequence ID" value="MBO3732998.1"/>
    <property type="molecule type" value="Genomic_DNA"/>
</dbReference>
<keyword evidence="3" id="KW-1185">Reference proteome</keyword>
<proteinExistence type="predicted"/>
<feature type="compositionally biased region" description="Acidic residues" evidence="1">
    <location>
        <begin position="11"/>
        <end position="33"/>
    </location>
</feature>
<name>A0ABS3U2K2_9ACTN</name>
<organism evidence="2 3">
    <name type="scientific">Glycomyces niveus</name>
    <dbReference type="NCBI Taxonomy" id="2820287"/>
    <lineage>
        <taxon>Bacteria</taxon>
        <taxon>Bacillati</taxon>
        <taxon>Actinomycetota</taxon>
        <taxon>Actinomycetes</taxon>
        <taxon>Glycomycetales</taxon>
        <taxon>Glycomycetaceae</taxon>
        <taxon>Glycomyces</taxon>
    </lineage>
</organism>
<dbReference type="Proteomes" id="UP000681341">
    <property type="component" value="Unassembled WGS sequence"/>
</dbReference>
<comment type="caution">
    <text evidence="2">The sequence shown here is derived from an EMBL/GenBank/DDBJ whole genome shotgun (WGS) entry which is preliminary data.</text>
</comment>
<feature type="region of interest" description="Disordered" evidence="1">
    <location>
        <begin position="1"/>
        <end position="106"/>
    </location>
</feature>
<dbReference type="RefSeq" id="WP_208495808.1">
    <property type="nucleotide sequence ID" value="NZ_JAGFNP010000004.1"/>
</dbReference>
<evidence type="ECO:0000313" key="3">
    <source>
        <dbReference type="Proteomes" id="UP000681341"/>
    </source>
</evidence>
<evidence type="ECO:0000313" key="2">
    <source>
        <dbReference type="EMBL" id="MBO3732998.1"/>
    </source>
</evidence>